<dbReference type="Proteomes" id="UP001212997">
    <property type="component" value="Unassembled WGS sequence"/>
</dbReference>
<dbReference type="EMBL" id="JANAWD010000747">
    <property type="protein sequence ID" value="KAJ3476138.1"/>
    <property type="molecule type" value="Genomic_DNA"/>
</dbReference>
<sequence length="182" mass="18985">MHNVLFYFLSFALSVISVRSQTITTTNAQGATIVQVISTDPVALTPVTSIVQTLAATPTSPPSVVTASIGGPDVQQGPVGQPAPTLQQAPSTVYTYTTTDANGNTVAIVDTYTPSFPSSRPPVRITSGSILPYSEWLSLVGTNTVLPAHSAAMVRWSLENNLLLMSLGVLTGMLGGAWLAIL</sequence>
<name>A0AAD5UWS7_9APHY</name>
<dbReference type="AlphaFoldDB" id="A0AAD5UWS7"/>
<feature type="signal peptide" evidence="2">
    <location>
        <begin position="1"/>
        <end position="20"/>
    </location>
</feature>
<keyword evidence="1" id="KW-0472">Membrane</keyword>
<accession>A0AAD5UWS7</accession>
<protein>
    <submittedName>
        <fullName evidence="3">Uncharacterized protein</fullName>
    </submittedName>
</protein>
<gene>
    <name evidence="3" type="ORF">NLI96_g11370</name>
</gene>
<organism evidence="3 4">
    <name type="scientific">Meripilus lineatus</name>
    <dbReference type="NCBI Taxonomy" id="2056292"/>
    <lineage>
        <taxon>Eukaryota</taxon>
        <taxon>Fungi</taxon>
        <taxon>Dikarya</taxon>
        <taxon>Basidiomycota</taxon>
        <taxon>Agaricomycotina</taxon>
        <taxon>Agaricomycetes</taxon>
        <taxon>Polyporales</taxon>
        <taxon>Meripilaceae</taxon>
        <taxon>Meripilus</taxon>
    </lineage>
</organism>
<keyword evidence="2" id="KW-0732">Signal</keyword>
<proteinExistence type="predicted"/>
<feature type="transmembrane region" description="Helical" evidence="1">
    <location>
        <begin position="162"/>
        <end position="181"/>
    </location>
</feature>
<evidence type="ECO:0000256" key="2">
    <source>
        <dbReference type="SAM" id="SignalP"/>
    </source>
</evidence>
<feature type="chain" id="PRO_5042035649" evidence="2">
    <location>
        <begin position="21"/>
        <end position="182"/>
    </location>
</feature>
<evidence type="ECO:0000313" key="3">
    <source>
        <dbReference type="EMBL" id="KAJ3476138.1"/>
    </source>
</evidence>
<keyword evidence="1" id="KW-0812">Transmembrane</keyword>
<comment type="caution">
    <text evidence="3">The sequence shown here is derived from an EMBL/GenBank/DDBJ whole genome shotgun (WGS) entry which is preliminary data.</text>
</comment>
<evidence type="ECO:0000313" key="4">
    <source>
        <dbReference type="Proteomes" id="UP001212997"/>
    </source>
</evidence>
<evidence type="ECO:0000256" key="1">
    <source>
        <dbReference type="SAM" id="Phobius"/>
    </source>
</evidence>
<keyword evidence="4" id="KW-1185">Reference proteome</keyword>
<reference evidence="3" key="1">
    <citation type="submission" date="2022-07" db="EMBL/GenBank/DDBJ databases">
        <title>Genome Sequence of Physisporinus lineatus.</title>
        <authorList>
            <person name="Buettner E."/>
        </authorList>
    </citation>
    <scope>NUCLEOTIDE SEQUENCE</scope>
    <source>
        <strain evidence="3">VT162</strain>
    </source>
</reference>
<keyword evidence="1" id="KW-1133">Transmembrane helix</keyword>